<dbReference type="InterPro" id="IPR036397">
    <property type="entry name" value="RNaseH_sf"/>
</dbReference>
<protein>
    <recommendedName>
        <fullName evidence="2">RNase H type-1 domain-containing protein</fullName>
    </recommendedName>
</protein>
<dbReference type="Gene3D" id="3.30.420.10">
    <property type="entry name" value="Ribonuclease H-like superfamily/Ribonuclease H"/>
    <property type="match status" value="1"/>
</dbReference>
<gene>
    <name evidence="3" type="ORF">GOODEAATRI_034367</name>
</gene>
<comment type="caution">
    <text evidence="3">The sequence shown here is derived from an EMBL/GenBank/DDBJ whole genome shotgun (WGS) entry which is preliminary data.</text>
</comment>
<feature type="region of interest" description="Disordered" evidence="1">
    <location>
        <begin position="88"/>
        <end position="110"/>
    </location>
</feature>
<sequence length="110" mass="12384">YAEIAAVLITLQQATALKIKQLVICSNSNYARHSFIYHLPVWNENGLRNARNKEVKHSEFFLTCEYLTTEQGMVVYWKKVKGHSWTLGPDKDGNDEADSLARVGAESGTP</sequence>
<feature type="domain" description="RNase H type-1" evidence="2">
    <location>
        <begin position="1"/>
        <end position="106"/>
    </location>
</feature>
<reference evidence="3 4" key="1">
    <citation type="submission" date="2021-06" db="EMBL/GenBank/DDBJ databases">
        <authorList>
            <person name="Palmer J.M."/>
        </authorList>
    </citation>
    <scope>NUCLEOTIDE SEQUENCE [LARGE SCALE GENOMIC DNA]</scope>
    <source>
        <strain evidence="3 4">GA_2019</strain>
        <tissue evidence="3">Muscle</tissue>
    </source>
</reference>
<dbReference type="InterPro" id="IPR002156">
    <property type="entry name" value="RNaseH_domain"/>
</dbReference>
<keyword evidence="4" id="KW-1185">Reference proteome</keyword>
<organism evidence="3 4">
    <name type="scientific">Goodea atripinnis</name>
    <dbReference type="NCBI Taxonomy" id="208336"/>
    <lineage>
        <taxon>Eukaryota</taxon>
        <taxon>Metazoa</taxon>
        <taxon>Chordata</taxon>
        <taxon>Craniata</taxon>
        <taxon>Vertebrata</taxon>
        <taxon>Euteleostomi</taxon>
        <taxon>Actinopterygii</taxon>
        <taxon>Neopterygii</taxon>
        <taxon>Teleostei</taxon>
        <taxon>Neoteleostei</taxon>
        <taxon>Acanthomorphata</taxon>
        <taxon>Ovalentaria</taxon>
        <taxon>Atherinomorphae</taxon>
        <taxon>Cyprinodontiformes</taxon>
        <taxon>Goodeidae</taxon>
        <taxon>Goodea</taxon>
    </lineage>
</organism>
<dbReference type="PROSITE" id="PS50879">
    <property type="entry name" value="RNASE_H_1"/>
    <property type="match status" value="1"/>
</dbReference>
<evidence type="ECO:0000256" key="1">
    <source>
        <dbReference type="SAM" id="MobiDB-lite"/>
    </source>
</evidence>
<feature type="non-terminal residue" evidence="3">
    <location>
        <position position="1"/>
    </location>
</feature>
<proteinExistence type="predicted"/>
<accession>A0ABV0PTX5</accession>
<dbReference type="InterPro" id="IPR012337">
    <property type="entry name" value="RNaseH-like_sf"/>
</dbReference>
<dbReference type="Proteomes" id="UP001476798">
    <property type="component" value="Unassembled WGS sequence"/>
</dbReference>
<evidence type="ECO:0000313" key="3">
    <source>
        <dbReference type="EMBL" id="MEQ2186978.1"/>
    </source>
</evidence>
<dbReference type="Pfam" id="PF00075">
    <property type="entry name" value="RNase_H"/>
    <property type="match status" value="1"/>
</dbReference>
<dbReference type="EMBL" id="JAHRIO010088595">
    <property type="protein sequence ID" value="MEQ2186978.1"/>
    <property type="molecule type" value="Genomic_DNA"/>
</dbReference>
<evidence type="ECO:0000313" key="4">
    <source>
        <dbReference type="Proteomes" id="UP001476798"/>
    </source>
</evidence>
<evidence type="ECO:0000259" key="2">
    <source>
        <dbReference type="PROSITE" id="PS50879"/>
    </source>
</evidence>
<name>A0ABV0PTX5_9TELE</name>
<dbReference type="SUPFAM" id="SSF53098">
    <property type="entry name" value="Ribonuclease H-like"/>
    <property type="match status" value="1"/>
</dbReference>